<evidence type="ECO:0000313" key="3">
    <source>
        <dbReference type="Proteomes" id="UP000694865"/>
    </source>
</evidence>
<dbReference type="Pfam" id="PF01391">
    <property type="entry name" value="Collagen"/>
    <property type="match status" value="1"/>
</dbReference>
<accession>A0ABM0GXI5</accession>
<dbReference type="RefSeq" id="XP_002739532.2">
    <property type="nucleotide sequence ID" value="XM_002739486.2"/>
</dbReference>
<reference evidence="4" key="1">
    <citation type="submission" date="2025-08" db="UniProtKB">
        <authorList>
            <consortium name="RefSeq"/>
        </authorList>
    </citation>
    <scope>IDENTIFICATION</scope>
    <source>
        <tissue evidence="4">Testes</tissue>
    </source>
</reference>
<keyword evidence="3" id="KW-1185">Reference proteome</keyword>
<sequence>MTMKSLQQVKTYRTRDYYFAFIIIVALIFTVSSIMSSAYLYHSVQRQIVMLEDHRVMIIKLQDDIQAMKDEPAVLPRDGKNFENHHSQSTILKRNVNDDDRESCLNVDDVLRLVSSIQGTTGPQGPPGPPGSPGVKGDQGLQGRPGKLGPTGLPGSSINSESTSHVEDCCDQLSNVTVGSMYIRWGRQTCEGDAELVYAGIVGGSHYTHTGSGSNYQCLPLDPIYDVDVSGGSRGIMYGAEYETNDFPPLSAIHNQDAICAVCKANHRGSVLMVPARNECPSNKWTREYHGFLMSAYYNQKQNGEFICVDRQARGSVNSNSNQNGALLYPVYGSCGSLPCGPYVEGHELTCVTVDKSGMSSSVINKGTSTGSSTGCGVRQEDSISHFVVTVLYALISILEGFLYRVAIKKVAEETDQCQLVAIITINTTLHILGMKLFPSVIKKQL</sequence>
<proteinExistence type="predicted"/>
<feature type="transmembrane region" description="Helical" evidence="2">
    <location>
        <begin position="420"/>
        <end position="438"/>
    </location>
</feature>
<dbReference type="PANTHER" id="PTHR24024">
    <property type="entry name" value="PULMONARY SURFACTANT-ASSOCIATED PROTEIN A"/>
    <property type="match status" value="1"/>
</dbReference>
<dbReference type="InterPro" id="IPR008160">
    <property type="entry name" value="Collagen"/>
</dbReference>
<organism evidence="3 4">
    <name type="scientific">Saccoglossus kowalevskii</name>
    <name type="common">Acorn worm</name>
    <dbReference type="NCBI Taxonomy" id="10224"/>
    <lineage>
        <taxon>Eukaryota</taxon>
        <taxon>Metazoa</taxon>
        <taxon>Hemichordata</taxon>
        <taxon>Enteropneusta</taxon>
        <taxon>Harrimaniidae</taxon>
        <taxon>Saccoglossus</taxon>
    </lineage>
</organism>
<feature type="region of interest" description="Disordered" evidence="1">
    <location>
        <begin position="117"/>
        <end position="161"/>
    </location>
</feature>
<evidence type="ECO:0000256" key="2">
    <source>
        <dbReference type="SAM" id="Phobius"/>
    </source>
</evidence>
<feature type="transmembrane region" description="Helical" evidence="2">
    <location>
        <begin position="387"/>
        <end position="408"/>
    </location>
</feature>
<gene>
    <name evidence="4" type="primary">LOC100376441</name>
</gene>
<dbReference type="GeneID" id="100376441"/>
<protein>
    <submittedName>
        <fullName evidence="4">Uncharacterized protein LOC100376441</fullName>
    </submittedName>
</protein>
<keyword evidence="2" id="KW-1133">Transmembrane helix</keyword>
<feature type="transmembrane region" description="Helical" evidence="2">
    <location>
        <begin position="17"/>
        <end position="41"/>
    </location>
</feature>
<dbReference type="Proteomes" id="UP000694865">
    <property type="component" value="Unplaced"/>
</dbReference>
<dbReference type="PANTHER" id="PTHR24024:SF18">
    <property type="entry name" value="SHORT-CHAIN COLLAGEN C4-LIKE"/>
    <property type="match status" value="1"/>
</dbReference>
<keyword evidence="2" id="KW-0812">Transmembrane</keyword>
<keyword evidence="2" id="KW-0472">Membrane</keyword>
<evidence type="ECO:0000313" key="4">
    <source>
        <dbReference type="RefSeq" id="XP_002739532.2"/>
    </source>
</evidence>
<dbReference type="InterPro" id="IPR051077">
    <property type="entry name" value="Ca-dependent_lectin"/>
</dbReference>
<name>A0ABM0GXI5_SACKO</name>
<evidence type="ECO:0000256" key="1">
    <source>
        <dbReference type="SAM" id="MobiDB-lite"/>
    </source>
</evidence>